<dbReference type="FunFam" id="2.10.109.10:FF:000001">
    <property type="entry name" value="LexA repressor"/>
    <property type="match status" value="1"/>
</dbReference>
<keyword evidence="11 13" id="KW-0234">DNA repair</keyword>
<evidence type="ECO:0000256" key="1">
    <source>
        <dbReference type="ARBA" id="ARBA00007484"/>
    </source>
</evidence>
<dbReference type="SUPFAM" id="SSF51306">
    <property type="entry name" value="LexA/Signal peptidase"/>
    <property type="match status" value="1"/>
</dbReference>
<dbReference type="GO" id="GO:0009432">
    <property type="term" value="P:SOS response"/>
    <property type="evidence" value="ECO:0007669"/>
    <property type="project" value="UniProtKB-UniRule"/>
</dbReference>
<dbReference type="EMBL" id="BLRV01000016">
    <property type="protein sequence ID" value="GFP21082.1"/>
    <property type="molecule type" value="Genomic_DNA"/>
</dbReference>
<dbReference type="GO" id="GO:0006508">
    <property type="term" value="P:proteolysis"/>
    <property type="evidence" value="ECO:0007669"/>
    <property type="project" value="InterPro"/>
</dbReference>
<evidence type="ECO:0000313" key="18">
    <source>
        <dbReference type="Proteomes" id="UP000580051"/>
    </source>
</evidence>
<dbReference type="Gene3D" id="1.10.10.10">
    <property type="entry name" value="Winged helix-like DNA-binding domain superfamily/Winged helix DNA-binding domain"/>
    <property type="match status" value="1"/>
</dbReference>
<dbReference type="CDD" id="cd06529">
    <property type="entry name" value="S24_LexA-like"/>
    <property type="match status" value="1"/>
</dbReference>
<dbReference type="PANTHER" id="PTHR33516">
    <property type="entry name" value="LEXA REPRESSOR"/>
    <property type="match status" value="1"/>
</dbReference>
<evidence type="ECO:0000256" key="14">
    <source>
        <dbReference type="RuleBase" id="RU003991"/>
    </source>
</evidence>
<feature type="active site" description="For autocatalytic cleavage activity" evidence="13">
    <location>
        <position position="132"/>
    </location>
</feature>
<evidence type="ECO:0000256" key="11">
    <source>
        <dbReference type="ARBA" id="ARBA00023204"/>
    </source>
</evidence>
<dbReference type="InterPro" id="IPR006199">
    <property type="entry name" value="LexA_DNA-bd_dom"/>
</dbReference>
<dbReference type="GO" id="GO:0006260">
    <property type="term" value="P:DNA replication"/>
    <property type="evidence" value="ECO:0007669"/>
    <property type="project" value="UniProtKB-UniRule"/>
</dbReference>
<evidence type="ECO:0000259" key="16">
    <source>
        <dbReference type="Pfam" id="PF01726"/>
    </source>
</evidence>
<dbReference type="Pfam" id="PF01726">
    <property type="entry name" value="LexA_DNA_bind"/>
    <property type="match status" value="1"/>
</dbReference>
<feature type="domain" description="LexA repressor DNA-binding" evidence="16">
    <location>
        <begin position="4"/>
        <end position="67"/>
    </location>
</feature>
<evidence type="ECO:0000256" key="4">
    <source>
        <dbReference type="ARBA" id="ARBA00022705"/>
    </source>
</evidence>
<feature type="site" description="Cleavage; by autolysis" evidence="13">
    <location>
        <begin position="97"/>
        <end position="98"/>
    </location>
</feature>
<dbReference type="Proteomes" id="UP000580051">
    <property type="component" value="Unassembled WGS sequence"/>
</dbReference>
<dbReference type="InterPro" id="IPR036390">
    <property type="entry name" value="WH_DNA-bd_sf"/>
</dbReference>
<evidence type="ECO:0000256" key="13">
    <source>
        <dbReference type="HAMAP-Rule" id="MF_00015"/>
    </source>
</evidence>
<dbReference type="PRINTS" id="PR00726">
    <property type="entry name" value="LEXASERPTASE"/>
</dbReference>
<dbReference type="Gene3D" id="2.10.109.10">
    <property type="entry name" value="Umud Fragment, subunit A"/>
    <property type="match status" value="1"/>
</dbReference>
<feature type="DNA-binding region" description="H-T-H motif" evidence="13">
    <location>
        <begin position="30"/>
        <end position="50"/>
    </location>
</feature>
<evidence type="ECO:0000256" key="6">
    <source>
        <dbReference type="ARBA" id="ARBA00022801"/>
    </source>
</evidence>
<dbReference type="GO" id="GO:0045892">
    <property type="term" value="P:negative regulation of DNA-templated transcription"/>
    <property type="evidence" value="ECO:0007669"/>
    <property type="project" value="UniProtKB-UniRule"/>
</dbReference>
<evidence type="ECO:0000259" key="15">
    <source>
        <dbReference type="Pfam" id="PF00717"/>
    </source>
</evidence>
<dbReference type="GO" id="GO:0004252">
    <property type="term" value="F:serine-type endopeptidase activity"/>
    <property type="evidence" value="ECO:0007669"/>
    <property type="project" value="UniProtKB-UniRule"/>
</dbReference>
<dbReference type="RefSeq" id="WP_308765054.1">
    <property type="nucleotide sequence ID" value="NZ_BLRV01000016.1"/>
</dbReference>
<proteinExistence type="inferred from homology"/>
<feature type="domain" description="Peptidase S24/S26A/S26B/S26C" evidence="15">
    <location>
        <begin position="90"/>
        <end position="202"/>
    </location>
</feature>
<evidence type="ECO:0000256" key="7">
    <source>
        <dbReference type="ARBA" id="ARBA00022813"/>
    </source>
</evidence>
<gene>
    <name evidence="13" type="primary">lexA</name>
    <name evidence="17" type="ORF">HKBW3S06_00308</name>
</gene>
<comment type="subunit">
    <text evidence="2 13">Homodimer.</text>
</comment>
<dbReference type="GO" id="GO:0006281">
    <property type="term" value="P:DNA repair"/>
    <property type="evidence" value="ECO:0007669"/>
    <property type="project" value="UniProtKB-UniRule"/>
</dbReference>
<keyword evidence="12 13" id="KW-0742">SOS response</keyword>
<evidence type="ECO:0000256" key="9">
    <source>
        <dbReference type="ARBA" id="ARBA00023125"/>
    </source>
</evidence>
<dbReference type="EC" id="3.4.21.88" evidence="13"/>
<dbReference type="InterPro" id="IPR039418">
    <property type="entry name" value="LexA-like"/>
</dbReference>
<keyword evidence="7 13" id="KW-0068">Autocatalytic cleavage</keyword>
<comment type="similarity">
    <text evidence="1 13 14">Belongs to the peptidase S24 family.</text>
</comment>
<keyword evidence="9 13" id="KW-0238">DNA-binding</keyword>
<dbReference type="NCBIfam" id="TIGR00498">
    <property type="entry name" value="lexA"/>
    <property type="match status" value="1"/>
</dbReference>
<accession>A0A6V8NLC6</accession>
<dbReference type="InterPro" id="IPR006200">
    <property type="entry name" value="LexA"/>
</dbReference>
<organism evidence="17 18">
    <name type="scientific">Candidatus Hakubella thermalkaliphila</name>
    <dbReference type="NCBI Taxonomy" id="2754717"/>
    <lineage>
        <taxon>Bacteria</taxon>
        <taxon>Bacillati</taxon>
        <taxon>Actinomycetota</taxon>
        <taxon>Actinomycetota incertae sedis</taxon>
        <taxon>Candidatus Hakubellales</taxon>
        <taxon>Candidatus Hakubellaceae</taxon>
        <taxon>Candidatus Hakubella</taxon>
    </lineage>
</organism>
<keyword evidence="6 13" id="KW-0378">Hydrolase</keyword>
<dbReference type="AlphaFoldDB" id="A0A6V8NLC6"/>
<dbReference type="InterPro" id="IPR050077">
    <property type="entry name" value="LexA_repressor"/>
</dbReference>
<keyword evidence="10 13" id="KW-0804">Transcription</keyword>
<evidence type="ECO:0000256" key="2">
    <source>
        <dbReference type="ARBA" id="ARBA00011738"/>
    </source>
</evidence>
<comment type="caution">
    <text evidence="17">The sequence shown here is derived from an EMBL/GenBank/DDBJ whole genome shotgun (WGS) entry which is preliminary data.</text>
</comment>
<feature type="active site" description="For autocatalytic cleavage activity" evidence="13">
    <location>
        <position position="169"/>
    </location>
</feature>
<dbReference type="InterPro" id="IPR036286">
    <property type="entry name" value="LexA/Signal_pep-like_sf"/>
</dbReference>
<reference evidence="17 18" key="1">
    <citation type="journal article" date="2020" name="Front. Microbiol.">
        <title>Single-cell genomics of novel Actinobacteria with the Wood-Ljungdahl pathway discovered in a serpentinizing system.</title>
        <authorList>
            <person name="Merino N."/>
            <person name="Kawai M."/>
            <person name="Boyd E.S."/>
            <person name="Colman D.R."/>
            <person name="McGlynn S.E."/>
            <person name="Nealson K.H."/>
            <person name="Kurokawa K."/>
            <person name="Hongoh Y."/>
        </authorList>
    </citation>
    <scope>NUCLEOTIDE SEQUENCE [LARGE SCALE GENOMIC DNA]</scope>
    <source>
        <strain evidence="17 18">S06</strain>
    </source>
</reference>
<dbReference type="HAMAP" id="MF_00015">
    <property type="entry name" value="LexA"/>
    <property type="match status" value="1"/>
</dbReference>
<keyword evidence="5 13" id="KW-0227">DNA damage</keyword>
<dbReference type="InterPro" id="IPR036388">
    <property type="entry name" value="WH-like_DNA-bd_sf"/>
</dbReference>
<dbReference type="InterPro" id="IPR006197">
    <property type="entry name" value="Peptidase_S24_LexA"/>
</dbReference>
<comment type="catalytic activity">
    <reaction evidence="13">
        <text>Hydrolysis of Ala-|-Gly bond in repressor LexA.</text>
        <dbReference type="EC" id="3.4.21.88"/>
    </reaction>
</comment>
<dbReference type="GO" id="GO:0003677">
    <property type="term" value="F:DNA binding"/>
    <property type="evidence" value="ECO:0007669"/>
    <property type="project" value="UniProtKB-UniRule"/>
</dbReference>
<evidence type="ECO:0000256" key="8">
    <source>
        <dbReference type="ARBA" id="ARBA00023015"/>
    </source>
</evidence>
<dbReference type="Pfam" id="PF00717">
    <property type="entry name" value="Peptidase_S24"/>
    <property type="match status" value="1"/>
</dbReference>
<protein>
    <recommendedName>
        <fullName evidence="13">LexA repressor</fullName>
        <ecNumber evidence="13">3.4.21.88</ecNumber>
    </recommendedName>
</protein>
<keyword evidence="4 13" id="KW-0235">DNA replication</keyword>
<sequence length="208" mass="23712">MEGKKLTRRQREVLEFIEQLVAQRGYPPSVREIGEHIGLRSSATVHSHLNSLEQRGYIRRDPTKPRAIEILLPIGEGRSAQRDNRVKFSPIVGRVAAGPLTYAEQDIQEYLPLPAELVKDQETFVLRVKGDSMIKAGILDGDFLVVRRQNFAQDGDIVVALVDDEATVKRFYRKTHRIRLQPENDNMEPLFLRDVSILGVAIALHRRL</sequence>
<keyword evidence="3 13" id="KW-0678">Repressor</keyword>
<dbReference type="InterPro" id="IPR015927">
    <property type="entry name" value="Peptidase_S24_S26A/B/C"/>
</dbReference>
<comment type="function">
    <text evidence="13">Represses a number of genes involved in the response to DNA damage (SOS response), including recA and lexA. In the presence of single-stranded DNA, RecA interacts with LexA causing an autocatalytic cleavage which disrupts the DNA-binding part of LexA, leading to derepression of the SOS regulon and eventually DNA repair.</text>
</comment>
<dbReference type="FunFam" id="1.10.10.10:FF:000009">
    <property type="entry name" value="LexA repressor"/>
    <property type="match status" value="1"/>
</dbReference>
<keyword evidence="8 13" id="KW-0805">Transcription regulation</keyword>
<dbReference type="PANTHER" id="PTHR33516:SF2">
    <property type="entry name" value="LEXA REPRESSOR-RELATED"/>
    <property type="match status" value="1"/>
</dbReference>
<evidence type="ECO:0000256" key="5">
    <source>
        <dbReference type="ARBA" id="ARBA00022763"/>
    </source>
</evidence>
<evidence type="ECO:0000256" key="12">
    <source>
        <dbReference type="ARBA" id="ARBA00023236"/>
    </source>
</evidence>
<dbReference type="SUPFAM" id="SSF46785">
    <property type="entry name" value="Winged helix' DNA-binding domain"/>
    <property type="match status" value="1"/>
</dbReference>
<evidence type="ECO:0000256" key="10">
    <source>
        <dbReference type="ARBA" id="ARBA00023163"/>
    </source>
</evidence>
<evidence type="ECO:0000256" key="3">
    <source>
        <dbReference type="ARBA" id="ARBA00022491"/>
    </source>
</evidence>
<name>A0A6V8NLC6_9ACTN</name>
<evidence type="ECO:0000313" key="17">
    <source>
        <dbReference type="EMBL" id="GFP21082.1"/>
    </source>
</evidence>